<dbReference type="CDD" id="cd19481">
    <property type="entry name" value="RecA-like_protease"/>
    <property type="match status" value="1"/>
</dbReference>
<dbReference type="InterPro" id="IPR003593">
    <property type="entry name" value="AAA+_ATPase"/>
</dbReference>
<dbReference type="EMBL" id="PGCL01000001">
    <property type="protein sequence ID" value="TAJ45451.1"/>
    <property type="molecule type" value="Genomic_DNA"/>
</dbReference>
<dbReference type="GO" id="GO:0016887">
    <property type="term" value="F:ATP hydrolysis activity"/>
    <property type="evidence" value="ECO:0007669"/>
    <property type="project" value="InterPro"/>
</dbReference>
<dbReference type="PROSITE" id="PS00674">
    <property type="entry name" value="AAA"/>
    <property type="match status" value="1"/>
</dbReference>
<dbReference type="Gene3D" id="1.10.8.60">
    <property type="match status" value="1"/>
</dbReference>
<keyword evidence="4" id="KW-1185">Reference proteome</keyword>
<keyword evidence="1 3" id="KW-0067">ATP-binding</keyword>
<name>A0A483CVC7_9EURY</name>
<dbReference type="AlphaFoldDB" id="A0A483CVC7"/>
<comment type="caution">
    <text evidence="3">The sequence shown here is derived from an EMBL/GenBank/DDBJ whole genome shotgun (WGS) entry which is preliminary data.</text>
</comment>
<dbReference type="InterPro" id="IPR003960">
    <property type="entry name" value="ATPase_AAA_CS"/>
</dbReference>
<dbReference type="InterPro" id="IPR050168">
    <property type="entry name" value="AAA_ATPase_domain"/>
</dbReference>
<dbReference type="InterPro" id="IPR027417">
    <property type="entry name" value="P-loop_NTPase"/>
</dbReference>
<proteinExistence type="inferred from homology"/>
<evidence type="ECO:0000313" key="4">
    <source>
        <dbReference type="Proteomes" id="UP000292580"/>
    </source>
</evidence>
<dbReference type="InterPro" id="IPR041569">
    <property type="entry name" value="AAA_lid_3"/>
</dbReference>
<evidence type="ECO:0000256" key="1">
    <source>
        <dbReference type="RuleBase" id="RU003651"/>
    </source>
</evidence>
<sequence length="429" mass="47620">MLSADSRDGVLRLMEYLLTAEVYTKNEHLDIDDLPPPCRSLFMQGTEKPEVRRPVMVTEGLLKRVADPSGESLKALLKNPFVEFDTLNLQFHLTDMRAAAEWFAHHGGRERIESNPVLAYYIGGFDSLGIDYGEVRGQNPRFADSRIALESRIAAVMKKDEHLSEAMDLVLISAPEEIEQQMDGLVCTAGQEEVIRRVRTAIENRDFLREHRISEVGKLLFVGPPGTGKTSLALAISHELHMPVLEVRLSMVTSQYLGETSKNIDRIFDLAKSLSPCILFIDEFDFVAKSRISDDHGAMKRAVNMLLKNIDRISLVKSGVVLIGATNHPQLLDEAAWRRFDEVVEFALPDAAMREAILSTLSRSLDCDGNLAEVAAITEGFSGADLKMTLKEAVLSALMDGRRSVVQDDLDGAVLNIARRGVIRTCSRG</sequence>
<dbReference type="Pfam" id="PF17862">
    <property type="entry name" value="AAA_lid_3"/>
    <property type="match status" value="1"/>
</dbReference>
<dbReference type="RefSeq" id="WP_130645806.1">
    <property type="nucleotide sequence ID" value="NZ_PGCL01000001.1"/>
</dbReference>
<dbReference type="GO" id="GO:0005524">
    <property type="term" value="F:ATP binding"/>
    <property type="evidence" value="ECO:0007669"/>
    <property type="project" value="UniProtKB-KW"/>
</dbReference>
<organism evidence="3 4">
    <name type="scientific">Methanofollis fontis</name>
    <dbReference type="NCBI Taxonomy" id="2052832"/>
    <lineage>
        <taxon>Archaea</taxon>
        <taxon>Methanobacteriati</taxon>
        <taxon>Methanobacteriota</taxon>
        <taxon>Stenosarchaea group</taxon>
        <taxon>Methanomicrobia</taxon>
        <taxon>Methanomicrobiales</taxon>
        <taxon>Methanomicrobiaceae</taxon>
        <taxon>Methanofollis</taxon>
    </lineage>
</organism>
<comment type="similarity">
    <text evidence="1">Belongs to the AAA ATPase family.</text>
</comment>
<accession>A0A483CVC7</accession>
<gene>
    <name evidence="3" type="ORF">CUJ86_01580</name>
</gene>
<dbReference type="Gene3D" id="3.40.50.300">
    <property type="entry name" value="P-loop containing nucleotide triphosphate hydrolases"/>
    <property type="match status" value="1"/>
</dbReference>
<evidence type="ECO:0000313" key="3">
    <source>
        <dbReference type="EMBL" id="TAJ45451.1"/>
    </source>
</evidence>
<evidence type="ECO:0000259" key="2">
    <source>
        <dbReference type="SMART" id="SM00382"/>
    </source>
</evidence>
<protein>
    <submittedName>
        <fullName evidence="3">ATP-binding protein</fullName>
    </submittedName>
</protein>
<dbReference type="SMART" id="SM00382">
    <property type="entry name" value="AAA"/>
    <property type="match status" value="1"/>
</dbReference>
<reference evidence="3 4" key="1">
    <citation type="submission" date="2017-11" db="EMBL/GenBank/DDBJ databases">
        <title>Isolation and Characterization of Methanofollis Species from Methane Seep Offshore SW Taiwan.</title>
        <authorList>
            <person name="Teng N.-H."/>
            <person name="Lai M.-C."/>
            <person name="Chen S.-C."/>
        </authorList>
    </citation>
    <scope>NUCLEOTIDE SEQUENCE [LARGE SCALE GENOMIC DNA]</scope>
    <source>
        <strain evidence="3 4">FWC-SCC2</strain>
    </source>
</reference>
<keyword evidence="1" id="KW-0547">Nucleotide-binding</keyword>
<dbReference type="Pfam" id="PF00004">
    <property type="entry name" value="AAA"/>
    <property type="match status" value="1"/>
</dbReference>
<dbReference type="PANTHER" id="PTHR23077">
    <property type="entry name" value="AAA-FAMILY ATPASE"/>
    <property type="match status" value="1"/>
</dbReference>
<dbReference type="SUPFAM" id="SSF52540">
    <property type="entry name" value="P-loop containing nucleoside triphosphate hydrolases"/>
    <property type="match status" value="1"/>
</dbReference>
<dbReference type="PANTHER" id="PTHR23077:SF198">
    <property type="entry name" value="ATP-DEPENDENT ZINC METALLOPROTEASE FTSH"/>
    <property type="match status" value="1"/>
</dbReference>
<dbReference type="InterPro" id="IPR003959">
    <property type="entry name" value="ATPase_AAA_core"/>
</dbReference>
<dbReference type="OrthoDB" id="45425at2157"/>
<feature type="domain" description="AAA+ ATPase" evidence="2">
    <location>
        <begin position="215"/>
        <end position="350"/>
    </location>
</feature>
<dbReference type="Proteomes" id="UP000292580">
    <property type="component" value="Unassembled WGS sequence"/>
</dbReference>